<keyword evidence="2 12" id="KW-0547">Nucleotide-binding</keyword>
<dbReference type="SUPFAM" id="SSF52540">
    <property type="entry name" value="P-loop containing nucleoside triphosphate hydrolases"/>
    <property type="match status" value="1"/>
</dbReference>
<dbReference type="CDD" id="cd17932">
    <property type="entry name" value="DEXQc_UvrD"/>
    <property type="match status" value="1"/>
</dbReference>
<dbReference type="STRING" id="755732.Fluta_0798"/>
<dbReference type="OrthoDB" id="9810135at2"/>
<protein>
    <recommendedName>
        <fullName evidence="9">DNA 3'-5' helicase</fullName>
        <ecNumber evidence="9">5.6.2.4</ecNumber>
    </recommendedName>
    <alternativeName>
        <fullName evidence="10">DNA 3'-5' helicase II</fullName>
    </alternativeName>
</protein>
<evidence type="ECO:0000256" key="12">
    <source>
        <dbReference type="PROSITE-ProRule" id="PRU00560"/>
    </source>
</evidence>
<dbReference type="PROSITE" id="PS51198">
    <property type="entry name" value="UVRD_HELICASE_ATP_BIND"/>
    <property type="match status" value="1"/>
</dbReference>
<dbReference type="GO" id="GO:0043138">
    <property type="term" value="F:3'-5' DNA helicase activity"/>
    <property type="evidence" value="ECO:0007669"/>
    <property type="project" value="UniProtKB-EC"/>
</dbReference>
<evidence type="ECO:0000256" key="3">
    <source>
        <dbReference type="ARBA" id="ARBA00022801"/>
    </source>
</evidence>
<evidence type="ECO:0000259" key="14">
    <source>
        <dbReference type="PROSITE" id="PS51198"/>
    </source>
</evidence>
<proteinExistence type="inferred from homology"/>
<accession>F2IIU4</accession>
<evidence type="ECO:0000256" key="5">
    <source>
        <dbReference type="ARBA" id="ARBA00022840"/>
    </source>
</evidence>
<dbReference type="GO" id="GO:0005524">
    <property type="term" value="F:ATP binding"/>
    <property type="evidence" value="ECO:0007669"/>
    <property type="project" value="UniProtKB-UniRule"/>
</dbReference>
<evidence type="ECO:0000313" key="17">
    <source>
        <dbReference type="Proteomes" id="UP000007463"/>
    </source>
</evidence>
<dbReference type="GO" id="GO:0005829">
    <property type="term" value="C:cytosol"/>
    <property type="evidence" value="ECO:0007669"/>
    <property type="project" value="TreeGrafter"/>
</dbReference>
<comment type="catalytic activity">
    <reaction evidence="8">
        <text>Couples ATP hydrolysis with the unwinding of duplex DNA by translocating in the 3'-5' direction.</text>
        <dbReference type="EC" id="5.6.2.4"/>
    </reaction>
</comment>
<dbReference type="InterPro" id="IPR014017">
    <property type="entry name" value="DNA_helicase_UvrD-like_C"/>
</dbReference>
<dbReference type="GO" id="GO:0033202">
    <property type="term" value="C:DNA helicase complex"/>
    <property type="evidence" value="ECO:0007669"/>
    <property type="project" value="TreeGrafter"/>
</dbReference>
<comment type="catalytic activity">
    <reaction evidence="11">
        <text>ATP + H2O = ADP + phosphate + H(+)</text>
        <dbReference type="Rhea" id="RHEA:13065"/>
        <dbReference type="ChEBI" id="CHEBI:15377"/>
        <dbReference type="ChEBI" id="CHEBI:15378"/>
        <dbReference type="ChEBI" id="CHEBI:30616"/>
        <dbReference type="ChEBI" id="CHEBI:43474"/>
        <dbReference type="ChEBI" id="CHEBI:456216"/>
        <dbReference type="EC" id="5.6.2.4"/>
    </reaction>
</comment>
<dbReference type="Pfam" id="PF13361">
    <property type="entry name" value="UvrD_C"/>
    <property type="match status" value="1"/>
</dbReference>
<evidence type="ECO:0000313" key="16">
    <source>
        <dbReference type="EMBL" id="AEA42801.1"/>
    </source>
</evidence>
<dbReference type="Pfam" id="PF21196">
    <property type="entry name" value="PcrA_UvrD_tudor"/>
    <property type="match status" value="1"/>
</dbReference>
<dbReference type="EMBL" id="CP002542">
    <property type="protein sequence ID" value="AEA42801.1"/>
    <property type="molecule type" value="Genomic_DNA"/>
</dbReference>
<evidence type="ECO:0000256" key="4">
    <source>
        <dbReference type="ARBA" id="ARBA00022806"/>
    </source>
</evidence>
<dbReference type="Gene3D" id="3.40.50.300">
    <property type="entry name" value="P-loop containing nucleotide triphosphate hydrolases"/>
    <property type="match status" value="2"/>
</dbReference>
<evidence type="ECO:0000256" key="8">
    <source>
        <dbReference type="ARBA" id="ARBA00034617"/>
    </source>
</evidence>
<reference evidence="16 17" key="1">
    <citation type="journal article" date="2011" name="Stand. Genomic Sci.">
        <title>Complete genome sequence of the gliding freshwater bacterium Fluviicola taffensis type strain (RW262).</title>
        <authorList>
            <person name="Woyke T."/>
            <person name="Chertkov O."/>
            <person name="Lapidus A."/>
            <person name="Nolan M."/>
            <person name="Lucas S."/>
            <person name="Del Rio T.G."/>
            <person name="Tice H."/>
            <person name="Cheng J.F."/>
            <person name="Tapia R."/>
            <person name="Han C."/>
            <person name="Goodwin L."/>
            <person name="Pitluck S."/>
            <person name="Liolios K."/>
            <person name="Pagani I."/>
            <person name="Ivanova N."/>
            <person name="Huntemann M."/>
            <person name="Mavromatis K."/>
            <person name="Mikhailova N."/>
            <person name="Pati A."/>
            <person name="Chen A."/>
            <person name="Palaniappan K."/>
            <person name="Land M."/>
            <person name="Hauser L."/>
            <person name="Brambilla E.M."/>
            <person name="Rohde M."/>
            <person name="Mwirichia R."/>
            <person name="Sikorski J."/>
            <person name="Tindall B.J."/>
            <person name="Goker M."/>
            <person name="Bristow J."/>
            <person name="Eisen J.A."/>
            <person name="Markowitz V."/>
            <person name="Hugenholtz P."/>
            <person name="Klenk H.P."/>
            <person name="Kyrpides N.C."/>
        </authorList>
    </citation>
    <scope>NUCLEOTIDE SEQUENCE [LARGE SCALE GENOMIC DNA]</scope>
    <source>
        <strain evidence="17">DSM 16823 / RW262 / RW262</strain>
    </source>
</reference>
<evidence type="ECO:0000256" key="11">
    <source>
        <dbReference type="ARBA" id="ARBA00048988"/>
    </source>
</evidence>
<feature type="region of interest" description="Disordered" evidence="13">
    <location>
        <begin position="678"/>
        <end position="712"/>
    </location>
</feature>
<evidence type="ECO:0000256" key="2">
    <source>
        <dbReference type="ARBA" id="ARBA00022741"/>
    </source>
</evidence>
<keyword evidence="5 12" id="KW-0067">ATP-binding</keyword>
<gene>
    <name evidence="16" type="ordered locus">Fluta_0798</name>
</gene>
<dbReference type="EC" id="5.6.2.4" evidence="9"/>
<dbReference type="Pfam" id="PF00580">
    <property type="entry name" value="UvrD-helicase"/>
    <property type="match status" value="1"/>
</dbReference>
<dbReference type="AlphaFoldDB" id="F2IIU4"/>
<organism evidence="16 17">
    <name type="scientific">Fluviicola taffensis (strain DSM 16823 / NCIMB 13979 / RW262)</name>
    <dbReference type="NCBI Taxonomy" id="755732"/>
    <lineage>
        <taxon>Bacteria</taxon>
        <taxon>Pseudomonadati</taxon>
        <taxon>Bacteroidota</taxon>
        <taxon>Flavobacteriia</taxon>
        <taxon>Flavobacteriales</taxon>
        <taxon>Crocinitomicaceae</taxon>
        <taxon>Fluviicola</taxon>
    </lineage>
</organism>
<reference evidence="17" key="2">
    <citation type="submission" date="2011-02" db="EMBL/GenBank/DDBJ databases">
        <title>The complete genome of Fluviicola taffensis DSM 16823.</title>
        <authorList>
            <consortium name="US DOE Joint Genome Institute (JGI-PGF)"/>
            <person name="Lucas S."/>
            <person name="Copeland A."/>
            <person name="Lapidus A."/>
            <person name="Bruce D."/>
            <person name="Goodwin L."/>
            <person name="Pitluck S."/>
            <person name="Kyrpides N."/>
            <person name="Mavromatis K."/>
            <person name="Ivanova N."/>
            <person name="Mikhailova N."/>
            <person name="Pagani I."/>
            <person name="Chertkov O."/>
            <person name="Detter J.C."/>
            <person name="Han C."/>
            <person name="Tapia R."/>
            <person name="Land M."/>
            <person name="Hauser L."/>
            <person name="Markowitz V."/>
            <person name="Cheng J.-F."/>
            <person name="Hugenholtz P."/>
            <person name="Woyke T."/>
            <person name="Wu D."/>
            <person name="Tindall B."/>
            <person name="Pomrenke H.G."/>
            <person name="Brambilla E."/>
            <person name="Klenk H.-P."/>
            <person name="Eisen J.A."/>
        </authorList>
    </citation>
    <scope>NUCLEOTIDE SEQUENCE [LARGE SCALE GENOMIC DNA]</scope>
    <source>
        <strain evidence="17">DSM 16823 / RW262 / RW262</strain>
    </source>
</reference>
<keyword evidence="3 12" id="KW-0378">Hydrolase</keyword>
<keyword evidence="17" id="KW-1185">Reference proteome</keyword>
<dbReference type="RefSeq" id="WP_013685573.1">
    <property type="nucleotide sequence ID" value="NC_015321.1"/>
</dbReference>
<dbReference type="InterPro" id="IPR014016">
    <property type="entry name" value="UvrD-like_ATP-bd"/>
</dbReference>
<evidence type="ECO:0000256" key="6">
    <source>
        <dbReference type="ARBA" id="ARBA00023125"/>
    </source>
</evidence>
<dbReference type="HOGENOM" id="CLU_004585_5_2_10"/>
<evidence type="ECO:0000256" key="1">
    <source>
        <dbReference type="ARBA" id="ARBA00009922"/>
    </source>
</evidence>
<dbReference type="Proteomes" id="UP000007463">
    <property type="component" value="Chromosome"/>
</dbReference>
<dbReference type="eggNOG" id="COG0210">
    <property type="taxonomic scope" value="Bacteria"/>
</dbReference>
<sequence>MNYLDGLNESQRVAVENFEGPTMVIAGAGSGKTRVLTMRIAFMIDRGVDPFNILALTFTNKAAKEMTERIGSIIGSSEAKNITMGTFHSVFSRILRINADRLGYPQNFTIYDTQDTKSLLKDIIKELNLDDKIYKPSMVYGRISAAKNNLLSADDYAHNPEIMEEDKISQRPELARIYKAYAVRCFKAGAMDFDDLLYQTNILLRDFPDVLSYYQHKFKYILVDEYQDTNFAQYLIVKKLAAVFENICVVGDDAQSIYSFRGANIQNILNFRNDYPDYKLYKLEQNYRSTQNIVEAANSIISKNKEQIQKNVWTNNDKGNLIRVIRAMTDNEEGRIIANKIFDVKHQETGDWTDFAILYRTNRQSRAFEEALRKMNIPYKIYGGLSFYQRKEIKDLLSYFRLTANQKDEEALKRVINYPKRGIGKTSWENIIIAANHHDVAIWDIISEFGKYPVSIPSATKQKISEFVIMIQSFTAQLQSQNGYQLAQTIAKSSGILKELYSEKDKGPEEVERYQNIEELLAAIKEFTVQRGEEDPGTLADFMMDVALLTDADNETEEDKNKISLMTIHSSKGLEFKHVYLVGLEENLFPSQLSINSRTELEEERRLFYVAVTRAEKNCTISYAASRFQWGNLITSEPSRFISEINQDYLSFETAYGTSQGGGGKSLNSGRGGFDKPFTGGLNRMPGSMSGQSGASKSLKSMSELTSKPGGGDENIDIKVGYNVEHERFGKGKVTKLEGAGVDRKATIFFPHAGAKTLLLKFAKLTILDID</sequence>
<evidence type="ECO:0000256" key="7">
    <source>
        <dbReference type="ARBA" id="ARBA00023235"/>
    </source>
</evidence>
<dbReference type="InterPro" id="IPR013986">
    <property type="entry name" value="DExx_box_DNA_helicase_dom_sf"/>
</dbReference>
<evidence type="ECO:0000256" key="13">
    <source>
        <dbReference type="SAM" id="MobiDB-lite"/>
    </source>
</evidence>
<feature type="domain" description="UvrD-like helicase C-terminal" evidence="15">
    <location>
        <begin position="291"/>
        <end position="573"/>
    </location>
</feature>
<keyword evidence="4 12" id="KW-0347">Helicase</keyword>
<dbReference type="KEGG" id="fte:Fluta_0798"/>
<evidence type="ECO:0000256" key="9">
    <source>
        <dbReference type="ARBA" id="ARBA00034808"/>
    </source>
</evidence>
<feature type="domain" description="UvrD-like helicase ATP-binding" evidence="14">
    <location>
        <begin position="5"/>
        <end position="290"/>
    </location>
</feature>
<keyword evidence="6" id="KW-0238">DNA-binding</keyword>
<keyword evidence="7" id="KW-0413">Isomerase</keyword>
<dbReference type="InterPro" id="IPR000212">
    <property type="entry name" value="DNA_helicase_UvrD/REP"/>
</dbReference>
<dbReference type="PROSITE" id="PS51217">
    <property type="entry name" value="UVRD_HELICASE_CTER"/>
    <property type="match status" value="1"/>
</dbReference>
<feature type="binding site" evidence="12">
    <location>
        <begin position="26"/>
        <end position="33"/>
    </location>
    <ligand>
        <name>ATP</name>
        <dbReference type="ChEBI" id="CHEBI:30616"/>
    </ligand>
</feature>
<dbReference type="GO" id="GO:0000725">
    <property type="term" value="P:recombinational repair"/>
    <property type="evidence" value="ECO:0007669"/>
    <property type="project" value="TreeGrafter"/>
</dbReference>
<dbReference type="Gene3D" id="1.10.10.160">
    <property type="match status" value="1"/>
</dbReference>
<dbReference type="Gene3D" id="1.10.486.10">
    <property type="entry name" value="PCRA, domain 4"/>
    <property type="match status" value="1"/>
</dbReference>
<evidence type="ECO:0000259" key="15">
    <source>
        <dbReference type="PROSITE" id="PS51217"/>
    </source>
</evidence>
<dbReference type="InterPro" id="IPR027417">
    <property type="entry name" value="P-loop_NTPase"/>
</dbReference>
<dbReference type="PANTHER" id="PTHR11070:SF2">
    <property type="entry name" value="ATP-DEPENDENT DNA HELICASE SRS2"/>
    <property type="match status" value="1"/>
</dbReference>
<dbReference type="GO" id="GO:0003677">
    <property type="term" value="F:DNA binding"/>
    <property type="evidence" value="ECO:0007669"/>
    <property type="project" value="UniProtKB-KW"/>
</dbReference>
<dbReference type="CDD" id="cd18807">
    <property type="entry name" value="SF1_C_UvrD"/>
    <property type="match status" value="1"/>
</dbReference>
<evidence type="ECO:0000256" key="10">
    <source>
        <dbReference type="ARBA" id="ARBA00034923"/>
    </source>
</evidence>
<name>F2IIU4_FLUTR</name>
<feature type="compositionally biased region" description="Polar residues" evidence="13">
    <location>
        <begin position="689"/>
        <end position="706"/>
    </location>
</feature>
<comment type="similarity">
    <text evidence="1">Belongs to the helicase family. UvrD subfamily.</text>
</comment>
<dbReference type="PANTHER" id="PTHR11070">
    <property type="entry name" value="UVRD / RECB / PCRA DNA HELICASE FAMILY MEMBER"/>
    <property type="match status" value="1"/>
</dbReference>
<dbReference type="GO" id="GO:0016887">
    <property type="term" value="F:ATP hydrolysis activity"/>
    <property type="evidence" value="ECO:0007669"/>
    <property type="project" value="RHEA"/>
</dbReference>